<keyword evidence="2" id="KW-1185">Reference proteome</keyword>
<evidence type="ECO:0000313" key="1">
    <source>
        <dbReference type="EMBL" id="CAJ1936238.1"/>
    </source>
</evidence>
<evidence type="ECO:0000313" key="2">
    <source>
        <dbReference type="Proteomes" id="UP001189624"/>
    </source>
</evidence>
<dbReference type="Gramene" id="rna-AYBTSS11_LOCUS7378">
    <property type="protein sequence ID" value="CAJ1936238.1"/>
    <property type="gene ID" value="gene-AYBTSS11_LOCUS7378"/>
</dbReference>
<name>A0AA86S7J4_9FABA</name>
<reference evidence="1" key="1">
    <citation type="submission" date="2023-10" db="EMBL/GenBank/DDBJ databases">
        <authorList>
            <person name="Domelevo Entfellner J.-B."/>
        </authorList>
    </citation>
    <scope>NUCLEOTIDE SEQUENCE</scope>
</reference>
<dbReference type="AlphaFoldDB" id="A0AA86S7J4"/>
<organism evidence="1 2">
    <name type="scientific">Sphenostylis stenocarpa</name>
    <dbReference type="NCBI Taxonomy" id="92480"/>
    <lineage>
        <taxon>Eukaryota</taxon>
        <taxon>Viridiplantae</taxon>
        <taxon>Streptophyta</taxon>
        <taxon>Embryophyta</taxon>
        <taxon>Tracheophyta</taxon>
        <taxon>Spermatophyta</taxon>
        <taxon>Magnoliopsida</taxon>
        <taxon>eudicotyledons</taxon>
        <taxon>Gunneridae</taxon>
        <taxon>Pentapetalae</taxon>
        <taxon>rosids</taxon>
        <taxon>fabids</taxon>
        <taxon>Fabales</taxon>
        <taxon>Fabaceae</taxon>
        <taxon>Papilionoideae</taxon>
        <taxon>50 kb inversion clade</taxon>
        <taxon>NPAAA clade</taxon>
        <taxon>indigoferoid/millettioid clade</taxon>
        <taxon>Phaseoleae</taxon>
        <taxon>Sphenostylis</taxon>
    </lineage>
</organism>
<dbReference type="EMBL" id="OY731400">
    <property type="protein sequence ID" value="CAJ1936238.1"/>
    <property type="molecule type" value="Genomic_DNA"/>
</dbReference>
<dbReference type="Proteomes" id="UP001189624">
    <property type="component" value="Chromosome 3"/>
</dbReference>
<sequence>MRVTETRVSAPREGHIHGQKRFLEPPASFGTFPISSTTVFGRREGKSKAKKQAEL</sequence>
<accession>A0AA86S7J4</accession>
<gene>
    <name evidence="1" type="ORF">AYBTSS11_LOCUS7378</name>
</gene>
<proteinExistence type="predicted"/>
<protein>
    <submittedName>
        <fullName evidence="1">Uncharacterized protein</fullName>
    </submittedName>
</protein>